<accession>A0A250X9T0</accession>
<dbReference type="InterPro" id="IPR029058">
    <property type="entry name" value="AB_hydrolase_fold"/>
</dbReference>
<name>A0A250X9T0_9CHLO</name>
<keyword evidence="3" id="KW-1185">Reference proteome</keyword>
<evidence type="ECO:0000313" key="3">
    <source>
        <dbReference type="Proteomes" id="UP000232323"/>
    </source>
</evidence>
<protein>
    <recommendedName>
        <fullName evidence="4">AB hydrolase-1 domain-containing protein</fullName>
    </recommendedName>
</protein>
<organism evidence="2 3">
    <name type="scientific">Chlamydomonas eustigma</name>
    <dbReference type="NCBI Taxonomy" id="1157962"/>
    <lineage>
        <taxon>Eukaryota</taxon>
        <taxon>Viridiplantae</taxon>
        <taxon>Chlorophyta</taxon>
        <taxon>core chlorophytes</taxon>
        <taxon>Chlorophyceae</taxon>
        <taxon>CS clade</taxon>
        <taxon>Chlamydomonadales</taxon>
        <taxon>Chlamydomonadaceae</taxon>
        <taxon>Chlamydomonas</taxon>
    </lineage>
</organism>
<evidence type="ECO:0000313" key="2">
    <source>
        <dbReference type="EMBL" id="GAX79649.1"/>
    </source>
</evidence>
<dbReference type="PANTHER" id="PTHR42103:SF2">
    <property type="entry name" value="AB HYDROLASE-1 DOMAIN-CONTAINING PROTEIN"/>
    <property type="match status" value="1"/>
</dbReference>
<evidence type="ECO:0000256" key="1">
    <source>
        <dbReference type="SAM" id="MobiDB-lite"/>
    </source>
</evidence>
<reference evidence="2 3" key="1">
    <citation type="submission" date="2017-08" db="EMBL/GenBank/DDBJ databases">
        <title>Acidophilic green algal genome provides insights into adaptation to an acidic environment.</title>
        <authorList>
            <person name="Hirooka S."/>
            <person name="Hirose Y."/>
            <person name="Kanesaki Y."/>
            <person name="Higuchi S."/>
            <person name="Fujiwara T."/>
            <person name="Onuma R."/>
            <person name="Era A."/>
            <person name="Ohbayashi R."/>
            <person name="Uzuka A."/>
            <person name="Nozaki H."/>
            <person name="Yoshikawa H."/>
            <person name="Miyagishima S.Y."/>
        </authorList>
    </citation>
    <scope>NUCLEOTIDE SEQUENCE [LARGE SCALE GENOMIC DNA]</scope>
    <source>
        <strain evidence="2 3">NIES-2499</strain>
    </source>
</reference>
<dbReference type="AlphaFoldDB" id="A0A250X9T0"/>
<dbReference type="OrthoDB" id="524284at2759"/>
<feature type="region of interest" description="Disordered" evidence="1">
    <location>
        <begin position="96"/>
        <end position="127"/>
    </location>
</feature>
<proteinExistence type="predicted"/>
<dbReference type="Proteomes" id="UP000232323">
    <property type="component" value="Unassembled WGS sequence"/>
</dbReference>
<dbReference type="SUPFAM" id="SSF53474">
    <property type="entry name" value="alpha/beta-Hydrolases"/>
    <property type="match status" value="1"/>
</dbReference>
<sequence>MDLGLQYELIQPEGVCTNRAALVFHPWSWLGGSMWDPVVTSFTRAAVKSGLFSMVVRYNMRGTGKSAGFKSLSATTDAEDASKLCKHILTKMRERHSHYPEASPEDGSFHKGSPSGNGGSSSTNGSAVEQEPQLVLLAYSYGSCVASHLLNLCPQVSVFVSVGYPLGMLSRFFLGSQSSWEALMEHGVRAGRPCLLFLGDQDQFTGVDTLQGLVDHEMRGNNAGGEANMSEDVATSSNTLKTQAENEKLLKLIIIPGCDHFFHGDLDEHVAEDTMKWLRENCHV</sequence>
<evidence type="ECO:0008006" key="4">
    <source>
        <dbReference type="Google" id="ProtNLM"/>
    </source>
</evidence>
<dbReference type="PANTHER" id="PTHR42103">
    <property type="entry name" value="ALPHA/BETA-HYDROLASES SUPERFAMILY PROTEIN"/>
    <property type="match status" value="1"/>
</dbReference>
<gene>
    <name evidence="2" type="ORF">CEUSTIGMA_g7090.t1</name>
</gene>
<dbReference type="STRING" id="1157962.A0A250X9T0"/>
<comment type="caution">
    <text evidence="2">The sequence shown here is derived from an EMBL/GenBank/DDBJ whole genome shotgun (WGS) entry which is preliminary data.</text>
</comment>
<dbReference type="EMBL" id="BEGY01000044">
    <property type="protein sequence ID" value="GAX79649.1"/>
    <property type="molecule type" value="Genomic_DNA"/>
</dbReference>
<dbReference type="Gene3D" id="3.40.50.1820">
    <property type="entry name" value="alpha/beta hydrolase"/>
    <property type="match status" value="1"/>
</dbReference>